<feature type="domain" description="Trs120/TRAPPC9 fourth Ig-like" evidence="1">
    <location>
        <begin position="4"/>
        <end position="67"/>
    </location>
</feature>
<dbReference type="VEuPathDB" id="FungiDB:RhiirFUN_006065"/>
<dbReference type="InterPro" id="IPR058568">
    <property type="entry name" value="Ig_TRAPPC9_Trs120_4th"/>
</dbReference>
<accession>A0A2I1G7J4</accession>
<name>A0A2I1G7J4_9GLOM</name>
<evidence type="ECO:0000313" key="3">
    <source>
        <dbReference type="Proteomes" id="UP000234323"/>
    </source>
</evidence>
<sequence length="69" mass="8176">MEWDLSKRMVWNGLLQTPLPKIEPKSSVTYTLPICFFSRGDFKFLYHCEDVNSRIMYFDTQPLVVEVVD</sequence>
<proteinExistence type="predicted"/>
<comment type="caution">
    <text evidence="2">The sequence shown here is derived from an EMBL/GenBank/DDBJ whole genome shotgun (WGS) entry which is preliminary data.</text>
</comment>
<organism evidence="2 3">
    <name type="scientific">Rhizophagus irregularis</name>
    <dbReference type="NCBI Taxonomy" id="588596"/>
    <lineage>
        <taxon>Eukaryota</taxon>
        <taxon>Fungi</taxon>
        <taxon>Fungi incertae sedis</taxon>
        <taxon>Mucoromycota</taxon>
        <taxon>Glomeromycotina</taxon>
        <taxon>Glomeromycetes</taxon>
        <taxon>Glomerales</taxon>
        <taxon>Glomeraceae</taxon>
        <taxon>Rhizophagus</taxon>
    </lineage>
</organism>
<protein>
    <recommendedName>
        <fullName evidence="1">Trs120/TRAPPC9 fourth Ig-like domain-containing protein</fullName>
    </recommendedName>
</protein>
<evidence type="ECO:0000313" key="2">
    <source>
        <dbReference type="EMBL" id="PKY42607.1"/>
    </source>
</evidence>
<dbReference type="VEuPathDB" id="FungiDB:RhiirA1_408431"/>
<keyword evidence="3" id="KW-1185">Reference proteome</keyword>
<dbReference type="AlphaFoldDB" id="A0A2I1G7J4"/>
<reference evidence="2 3" key="1">
    <citation type="submission" date="2015-10" db="EMBL/GenBank/DDBJ databases">
        <title>Genome analyses suggest a sexual origin of heterokaryosis in a supposedly ancient asexual fungus.</title>
        <authorList>
            <person name="Ropars J."/>
            <person name="Sedzielewska K."/>
            <person name="Noel J."/>
            <person name="Charron P."/>
            <person name="Farinelli L."/>
            <person name="Marton T."/>
            <person name="Kruger M."/>
            <person name="Pelin A."/>
            <person name="Brachmann A."/>
            <person name="Corradi N."/>
        </authorList>
    </citation>
    <scope>NUCLEOTIDE SEQUENCE [LARGE SCALE GENOMIC DNA]</scope>
    <source>
        <strain evidence="2 3">A4</strain>
    </source>
</reference>
<dbReference type="Proteomes" id="UP000234323">
    <property type="component" value="Unassembled WGS sequence"/>
</dbReference>
<evidence type="ECO:0000259" key="1">
    <source>
        <dbReference type="Pfam" id="PF26283"/>
    </source>
</evidence>
<dbReference type="EMBL" id="LLXI01000206">
    <property type="protein sequence ID" value="PKY42607.1"/>
    <property type="molecule type" value="Genomic_DNA"/>
</dbReference>
<feature type="non-terminal residue" evidence="2">
    <location>
        <position position="69"/>
    </location>
</feature>
<gene>
    <name evidence="2" type="ORF">RhiirA4_397683</name>
</gene>
<dbReference type="Pfam" id="PF26283">
    <property type="entry name" value="Ig_TRAPPC9-Trs120_4th"/>
    <property type="match status" value="1"/>
</dbReference>
<dbReference type="VEuPathDB" id="FungiDB:FUN_003929"/>